<dbReference type="PANTHER" id="PTHR43069">
    <property type="entry name" value="FUMARYLACETOACETASE"/>
    <property type="match status" value="1"/>
</dbReference>
<dbReference type="GO" id="GO:0006559">
    <property type="term" value="P:L-phenylalanine catabolic process"/>
    <property type="evidence" value="ECO:0007669"/>
    <property type="project" value="UniProtKB-UniRule"/>
</dbReference>
<gene>
    <name evidence="4" type="ORF">C5167_038278</name>
</gene>
<dbReference type="STRING" id="3469.A0A4Y7IC67"/>
<dbReference type="GO" id="GO:0006572">
    <property type="term" value="P:L-tyrosine catabolic process"/>
    <property type="evidence" value="ECO:0007669"/>
    <property type="project" value="UniProtKB-UniRule"/>
</dbReference>
<accession>A0A4Y7IC67</accession>
<evidence type="ECO:0000256" key="1">
    <source>
        <dbReference type="ARBA" id="ARBA00022723"/>
    </source>
</evidence>
<comment type="cofactor">
    <cofactor evidence="2">
        <name>Mg(2+)</name>
        <dbReference type="ChEBI" id="CHEBI:18420"/>
    </cofactor>
    <cofactor evidence="2">
        <name>Ca(2+)</name>
        <dbReference type="ChEBI" id="CHEBI:29108"/>
    </cofactor>
</comment>
<keyword evidence="2" id="KW-0828">Tyrosine catabolism</keyword>
<keyword evidence="2" id="KW-0585">Phenylalanine catabolism</keyword>
<dbReference type="GO" id="GO:0004334">
    <property type="term" value="F:fumarylacetoacetase activity"/>
    <property type="evidence" value="ECO:0007669"/>
    <property type="project" value="UniProtKB-UniRule"/>
</dbReference>
<evidence type="ECO:0000259" key="3">
    <source>
        <dbReference type="Pfam" id="PF09298"/>
    </source>
</evidence>
<proteinExistence type="inferred from homology"/>
<dbReference type="InterPro" id="IPR036462">
    <property type="entry name" value="Fumarylacetoacetase_N_sf"/>
</dbReference>
<organism evidence="4 5">
    <name type="scientific">Papaver somniferum</name>
    <name type="common">Opium poppy</name>
    <dbReference type="NCBI Taxonomy" id="3469"/>
    <lineage>
        <taxon>Eukaryota</taxon>
        <taxon>Viridiplantae</taxon>
        <taxon>Streptophyta</taxon>
        <taxon>Embryophyta</taxon>
        <taxon>Tracheophyta</taxon>
        <taxon>Spermatophyta</taxon>
        <taxon>Magnoliopsida</taxon>
        <taxon>Ranunculales</taxon>
        <taxon>Papaveraceae</taxon>
        <taxon>Papaveroideae</taxon>
        <taxon>Papaver</taxon>
    </lineage>
</organism>
<dbReference type="Gene3D" id="2.30.30.230">
    <property type="entry name" value="Fumarylacetoacetase, N-terminal domain"/>
    <property type="match status" value="1"/>
</dbReference>
<dbReference type="GO" id="GO:1902000">
    <property type="term" value="P:homogentisate catabolic process"/>
    <property type="evidence" value="ECO:0007669"/>
    <property type="project" value="TreeGrafter"/>
</dbReference>
<protein>
    <recommendedName>
        <fullName evidence="2">Fumarylacetoacetase</fullName>
        <ecNumber evidence="2">3.7.1.2</ecNumber>
    </recommendedName>
    <alternativeName>
        <fullName evidence="2">Fumarylacetoacetate hydrolase</fullName>
    </alternativeName>
</protein>
<evidence type="ECO:0000256" key="2">
    <source>
        <dbReference type="RuleBase" id="RU366008"/>
    </source>
</evidence>
<feature type="domain" description="Fumarylacetoacetase N-terminal" evidence="3">
    <location>
        <begin position="15"/>
        <end position="60"/>
    </location>
</feature>
<comment type="pathway">
    <text evidence="2">Amino-acid degradation; L-phenylalanine degradation; acetoacetate and fumarate from L-phenylalanine: step 6/6.</text>
</comment>
<keyword evidence="2" id="KW-0460">Magnesium</keyword>
<dbReference type="Gramene" id="RZC45342">
    <property type="protein sequence ID" value="RZC45342"/>
    <property type="gene ID" value="C5167_038278"/>
</dbReference>
<dbReference type="UniPathway" id="UPA00139">
    <property type="reaction ID" value="UER00341"/>
</dbReference>
<dbReference type="InterPro" id="IPR005959">
    <property type="entry name" value="Fumarylacetoacetase"/>
</dbReference>
<dbReference type="Proteomes" id="UP000316621">
    <property type="component" value="Chromosome 1"/>
</dbReference>
<dbReference type="InterPro" id="IPR015377">
    <property type="entry name" value="Fumarylacetoacetase_N"/>
</dbReference>
<keyword evidence="2" id="KW-0106">Calcium</keyword>
<comment type="catalytic activity">
    <reaction evidence="2">
        <text>4-fumarylacetoacetate + H2O = acetoacetate + fumarate + H(+)</text>
        <dbReference type="Rhea" id="RHEA:10244"/>
        <dbReference type="ChEBI" id="CHEBI:13705"/>
        <dbReference type="ChEBI" id="CHEBI:15377"/>
        <dbReference type="ChEBI" id="CHEBI:15378"/>
        <dbReference type="ChEBI" id="CHEBI:18034"/>
        <dbReference type="ChEBI" id="CHEBI:29806"/>
        <dbReference type="EC" id="3.7.1.2"/>
    </reaction>
</comment>
<dbReference type="EMBL" id="CM010715">
    <property type="protein sequence ID" value="RZC45342.1"/>
    <property type="molecule type" value="Genomic_DNA"/>
</dbReference>
<dbReference type="AlphaFoldDB" id="A0A4Y7IC67"/>
<evidence type="ECO:0000313" key="5">
    <source>
        <dbReference type="Proteomes" id="UP000316621"/>
    </source>
</evidence>
<keyword evidence="5" id="KW-1185">Reference proteome</keyword>
<keyword evidence="2" id="KW-0378">Hydrolase</keyword>
<keyword evidence="1 2" id="KW-0479">Metal-binding</keyword>
<dbReference type="EC" id="3.7.1.2" evidence="2"/>
<comment type="similarity">
    <text evidence="2">Belongs to the FAH family.</text>
</comment>
<name>A0A4Y7IC67_PAPSO</name>
<dbReference type="Pfam" id="PF09298">
    <property type="entry name" value="FAA_hydrolase_N"/>
    <property type="match status" value="1"/>
</dbReference>
<dbReference type="PANTHER" id="PTHR43069:SF2">
    <property type="entry name" value="FUMARYLACETOACETASE"/>
    <property type="match status" value="1"/>
</dbReference>
<evidence type="ECO:0000313" key="4">
    <source>
        <dbReference type="EMBL" id="RZC45342.1"/>
    </source>
</evidence>
<dbReference type="GO" id="GO:0046872">
    <property type="term" value="F:metal ion binding"/>
    <property type="evidence" value="ECO:0007669"/>
    <property type="project" value="UniProtKB-UniRule"/>
</dbReference>
<dbReference type="SUPFAM" id="SSF63433">
    <property type="entry name" value="Fumarylacetoacetate hydrolase, FAH, N-terminal domain"/>
    <property type="match status" value="1"/>
</dbReference>
<reference evidence="4 5" key="1">
    <citation type="journal article" date="2018" name="Science">
        <title>The opium poppy genome and morphinan production.</title>
        <authorList>
            <person name="Guo L."/>
            <person name="Winzer T."/>
            <person name="Yang X."/>
            <person name="Li Y."/>
            <person name="Ning Z."/>
            <person name="He Z."/>
            <person name="Teodor R."/>
            <person name="Lu Y."/>
            <person name="Bowser T.A."/>
            <person name="Graham I.A."/>
            <person name="Ye K."/>
        </authorList>
    </citation>
    <scope>NUCLEOTIDE SEQUENCE [LARGE SCALE GENOMIC DNA]</scope>
    <source>
        <strain evidence="5">cv. HN1</strain>
        <tissue evidence="4">Leaves</tissue>
    </source>
</reference>
<sequence length="88" mass="9832">MLVSWLSIFAENSLALNKFLAMGRPAWKEARSTIQKLLSADEPTLRENASLREKAILPMGRSSNKYYGSGTTTAVRSTRLITKMEVRA</sequence>